<protein>
    <recommendedName>
        <fullName evidence="4">DUF4956 domain-containing protein</fullName>
    </recommendedName>
</protein>
<sequence>MLAPADTLTQADVVPASDLGLGIGWQAFLDLGFITSVLLILAAAVALAGVIAYHPTTRAKASTIEEIEQPKTFIMYSLVGAIIAIIVKVQPSMALVVFGIGGLMRFRTNVGQAKDTGRVILVTVIGLSCGLELYIVAVLTTVIAWALIFVLERQSIERVVVQGLDKDSIQRASDAYVGVLRGCGCAVIGEQKRVNKGSLAIIYRAPRGFDRGALERGFAEIPEDARGTISWETA</sequence>
<feature type="transmembrane region" description="Helical" evidence="1">
    <location>
        <begin position="73"/>
        <end position="100"/>
    </location>
</feature>
<dbReference type="EMBL" id="PVNK01000022">
    <property type="protein sequence ID" value="PRQ05024.1"/>
    <property type="molecule type" value="Genomic_DNA"/>
</dbReference>
<organism evidence="2 3">
    <name type="scientific">Enhygromyxa salina</name>
    <dbReference type="NCBI Taxonomy" id="215803"/>
    <lineage>
        <taxon>Bacteria</taxon>
        <taxon>Pseudomonadati</taxon>
        <taxon>Myxococcota</taxon>
        <taxon>Polyangia</taxon>
        <taxon>Nannocystales</taxon>
        <taxon>Nannocystaceae</taxon>
        <taxon>Enhygromyxa</taxon>
    </lineage>
</organism>
<keyword evidence="3" id="KW-1185">Reference proteome</keyword>
<evidence type="ECO:0008006" key="4">
    <source>
        <dbReference type="Google" id="ProtNLM"/>
    </source>
</evidence>
<evidence type="ECO:0000313" key="3">
    <source>
        <dbReference type="Proteomes" id="UP000237968"/>
    </source>
</evidence>
<reference evidence="2 3" key="1">
    <citation type="submission" date="2018-03" db="EMBL/GenBank/DDBJ databases">
        <title>Draft Genome Sequences of the Obligatory Marine Myxobacteria Enhygromyxa salina SWB005.</title>
        <authorList>
            <person name="Poehlein A."/>
            <person name="Moghaddam J.A."/>
            <person name="Harms H."/>
            <person name="Alanjari M."/>
            <person name="Koenig G.M."/>
            <person name="Daniel R."/>
            <person name="Schaeberle T.F."/>
        </authorList>
    </citation>
    <scope>NUCLEOTIDE SEQUENCE [LARGE SCALE GENOMIC DNA]</scope>
    <source>
        <strain evidence="2 3">SWB005</strain>
    </source>
</reference>
<accession>A0A2S9YIU0</accession>
<proteinExistence type="predicted"/>
<dbReference type="RefSeq" id="WP_106389916.1">
    <property type="nucleotide sequence ID" value="NZ_PVNK01000022.1"/>
</dbReference>
<gene>
    <name evidence="2" type="ORF">ENSA5_04500</name>
</gene>
<dbReference type="OrthoDB" id="7703998at2"/>
<keyword evidence="1" id="KW-0812">Transmembrane</keyword>
<comment type="caution">
    <text evidence="2">The sequence shown here is derived from an EMBL/GenBank/DDBJ whole genome shotgun (WGS) entry which is preliminary data.</text>
</comment>
<keyword evidence="1" id="KW-1133">Transmembrane helix</keyword>
<evidence type="ECO:0000256" key="1">
    <source>
        <dbReference type="SAM" id="Phobius"/>
    </source>
</evidence>
<dbReference type="AlphaFoldDB" id="A0A2S9YIU0"/>
<name>A0A2S9YIU0_9BACT</name>
<keyword evidence="1" id="KW-0472">Membrane</keyword>
<dbReference type="Proteomes" id="UP000237968">
    <property type="component" value="Unassembled WGS sequence"/>
</dbReference>
<evidence type="ECO:0000313" key="2">
    <source>
        <dbReference type="EMBL" id="PRQ05024.1"/>
    </source>
</evidence>
<feature type="transmembrane region" description="Helical" evidence="1">
    <location>
        <begin position="31"/>
        <end position="53"/>
    </location>
</feature>
<feature type="transmembrane region" description="Helical" evidence="1">
    <location>
        <begin position="120"/>
        <end position="148"/>
    </location>
</feature>